<organism evidence="1">
    <name type="scientific">Neobacillus citreus</name>
    <dbReference type="NCBI Taxonomy" id="2833578"/>
    <lineage>
        <taxon>Bacteria</taxon>
        <taxon>Bacillati</taxon>
        <taxon>Bacillota</taxon>
        <taxon>Bacilli</taxon>
        <taxon>Bacillales</taxon>
        <taxon>Bacillaceae</taxon>
        <taxon>Neobacillus</taxon>
    </lineage>
</organism>
<protein>
    <recommendedName>
        <fullName evidence="2">Polysaccharide pyruvyl transferase domain-containing protein</fullName>
    </recommendedName>
</protein>
<gene>
    <name evidence="1" type="ORF">KHB02_08390</name>
</gene>
<sequence>MSTPVRAFWWSPRRDPRVLAQELRDHAPAWARLSWARGRPLTNHGDELSALVLREAIGRSVRWAPLGSEDVVAIGSAVGPYLARGGVGRVWGTGLHDPSVGAAADDGFRQRVLAIRGPLARAALGLDASTQLGDPGLVTRALRPRVPGAARRGVVLITHFLSYTTSEQRAAIAATRAEGVRVLPPTLRPTEMLDEIGRAEHVLSAGMHGVILSHALRTPATLVTLRNTVAPAAFKYHDYYASVGLQARPTAWTSLVSARGRRRALELAEVDARAADDVIDSLVDGLLRAARPLRST</sequence>
<dbReference type="EMBL" id="JAGYPE010000002">
    <property type="protein sequence ID" value="MBS4181401.1"/>
    <property type="molecule type" value="Genomic_DNA"/>
</dbReference>
<dbReference type="AlphaFoldDB" id="A0A942Y7G6"/>
<proteinExistence type="predicted"/>
<name>A0A942Y7G6_9BACI</name>
<accession>A0A942Y7G6</accession>
<reference evidence="1" key="1">
    <citation type="submission" date="2021-05" db="EMBL/GenBank/DDBJ databases">
        <title>Novel Bacillus species.</title>
        <authorList>
            <person name="Liu G."/>
        </authorList>
    </citation>
    <scope>NUCLEOTIDE SEQUENCE</scope>
    <source>
        <strain evidence="1">FJAT-50051</strain>
    </source>
</reference>
<evidence type="ECO:0008006" key="2">
    <source>
        <dbReference type="Google" id="ProtNLM"/>
    </source>
</evidence>
<comment type="caution">
    <text evidence="1">The sequence shown here is derived from an EMBL/GenBank/DDBJ whole genome shotgun (WGS) entry which is preliminary data.</text>
</comment>
<evidence type="ECO:0000313" key="1">
    <source>
        <dbReference type="EMBL" id="MBS4181401.1"/>
    </source>
</evidence>